<accession>A0A836EN36</accession>
<evidence type="ECO:0000313" key="6">
    <source>
        <dbReference type="EMBL" id="KAG5318635.1"/>
    </source>
</evidence>
<dbReference type="GO" id="GO:0005783">
    <property type="term" value="C:endoplasmic reticulum"/>
    <property type="evidence" value="ECO:0007669"/>
    <property type="project" value="TreeGrafter"/>
</dbReference>
<evidence type="ECO:0000256" key="4">
    <source>
        <dbReference type="ARBA" id="ARBA00047353"/>
    </source>
</evidence>
<protein>
    <recommendedName>
        <fullName evidence="5">Alkyl transferase</fullName>
        <ecNumber evidence="5">2.5.1.-</ecNumber>
    </recommendedName>
</protein>
<keyword evidence="5" id="KW-0472">Membrane</keyword>
<evidence type="ECO:0000313" key="7">
    <source>
        <dbReference type="Proteomes" id="UP000668214"/>
    </source>
</evidence>
<keyword evidence="5" id="KW-1133">Transmembrane helix</keyword>
<dbReference type="SUPFAM" id="SSF64005">
    <property type="entry name" value="Undecaprenyl diphosphate synthase"/>
    <property type="match status" value="1"/>
</dbReference>
<feature type="transmembrane region" description="Helical" evidence="5">
    <location>
        <begin position="230"/>
        <end position="247"/>
    </location>
</feature>
<dbReference type="HAMAP" id="MF_01139">
    <property type="entry name" value="ISPT"/>
    <property type="match status" value="1"/>
</dbReference>
<dbReference type="GO" id="GO:1904423">
    <property type="term" value="C:dehydrodolichyl diphosphate synthase complex"/>
    <property type="evidence" value="ECO:0007669"/>
    <property type="project" value="TreeGrafter"/>
</dbReference>
<evidence type="ECO:0000256" key="2">
    <source>
        <dbReference type="ARBA" id="ARBA00022679"/>
    </source>
</evidence>
<feature type="non-terminal residue" evidence="6">
    <location>
        <position position="297"/>
    </location>
</feature>
<keyword evidence="3" id="KW-0460">Magnesium</keyword>
<comment type="similarity">
    <text evidence="1 5">Belongs to the UPP synthase family.</text>
</comment>
<dbReference type="InterPro" id="IPR001441">
    <property type="entry name" value="UPP_synth-like"/>
</dbReference>
<comment type="caution">
    <text evidence="6">The sequence shown here is derived from an EMBL/GenBank/DDBJ whole genome shotgun (WGS) entry which is preliminary data.</text>
</comment>
<evidence type="ECO:0000256" key="3">
    <source>
        <dbReference type="ARBA" id="ARBA00022842"/>
    </source>
</evidence>
<keyword evidence="2 5" id="KW-0808">Transferase</keyword>
<sequence>MSWLKEHILNWFQFLVLKVIKISKVPKHVAFIMDGNRRYAKKQNLTIAEGYSKGYDKMIEIIYLCRNLDIVELTIYAFSIENFKRSKEEVDGLVNLARQKFKDLLEDKKKWKDNGICIRVFGNLSLLPEDICKLIAEVMIVTRENNRIFINFAIAYTSRDEITHAIKDIIQGVKDSDILPEDINEDLITDCLYTYKSSNPDLLIRTSGETRLSDFLMSQVSNTCIYFTKVLWPAFNIWNFFSALFYYQRCYSSMQKNKINLKPIIIIRNTRVSMYIDKLHNKRDMTIEKIYQSAIQS</sequence>
<reference evidence="6" key="1">
    <citation type="submission" date="2020-02" db="EMBL/GenBank/DDBJ databases">
        <title>Relaxed selection underlies rapid genomic changes in the transitions from sociality to social parasitism in ants.</title>
        <authorList>
            <person name="Bi X."/>
        </authorList>
    </citation>
    <scope>NUCLEOTIDE SEQUENCE</scope>
    <source>
        <strain evidence="6">BGI-DK2014c</strain>
        <tissue evidence="6">Whole body</tissue>
    </source>
</reference>
<evidence type="ECO:0000256" key="5">
    <source>
        <dbReference type="RuleBase" id="RU363018"/>
    </source>
</evidence>
<keyword evidence="7" id="KW-1185">Reference proteome</keyword>
<dbReference type="GO" id="GO:0045547">
    <property type="term" value="F:ditrans,polycis-polyprenyl diphosphate synthase [(2E,6E)-farnesyl diphosphate specific] activity"/>
    <property type="evidence" value="ECO:0007669"/>
    <property type="project" value="UniProtKB-EC"/>
</dbReference>
<dbReference type="Gene3D" id="3.40.1180.10">
    <property type="entry name" value="Decaprenyl diphosphate synthase-like"/>
    <property type="match status" value="1"/>
</dbReference>
<gene>
    <name evidence="6" type="primary">Dhdds_4</name>
    <name evidence="6" type="ORF">G6Z78_0004034</name>
</gene>
<dbReference type="GO" id="GO:0016094">
    <property type="term" value="P:polyprenol biosynthetic process"/>
    <property type="evidence" value="ECO:0007669"/>
    <property type="project" value="TreeGrafter"/>
</dbReference>
<dbReference type="EC" id="2.5.1.-" evidence="5"/>
<dbReference type="PANTHER" id="PTHR10291:SF43">
    <property type="entry name" value="DEHYDRODOLICHYL DIPHOSPHATE SYNTHASE COMPLEX SUBUNIT DHDDS"/>
    <property type="match status" value="1"/>
</dbReference>
<feature type="non-terminal residue" evidence="6">
    <location>
        <position position="1"/>
    </location>
</feature>
<dbReference type="Proteomes" id="UP000668214">
    <property type="component" value="Unassembled WGS sequence"/>
</dbReference>
<dbReference type="InterPro" id="IPR036424">
    <property type="entry name" value="UPP_synth-like_sf"/>
</dbReference>
<dbReference type="CDD" id="cd00475">
    <property type="entry name" value="Cis_IPPS"/>
    <property type="match status" value="1"/>
</dbReference>
<evidence type="ECO:0000256" key="1">
    <source>
        <dbReference type="ARBA" id="ARBA00005432"/>
    </source>
</evidence>
<dbReference type="NCBIfam" id="TIGR00055">
    <property type="entry name" value="uppS"/>
    <property type="match status" value="1"/>
</dbReference>
<keyword evidence="5" id="KW-0812">Transmembrane</keyword>
<dbReference type="PANTHER" id="PTHR10291">
    <property type="entry name" value="DEHYDRODOLICHYL DIPHOSPHATE SYNTHASE FAMILY MEMBER"/>
    <property type="match status" value="1"/>
</dbReference>
<dbReference type="EMBL" id="JAANIA010001848">
    <property type="protein sequence ID" value="KAG5318635.1"/>
    <property type="molecule type" value="Genomic_DNA"/>
</dbReference>
<organism evidence="6 7">
    <name type="scientific">Pseudoatta argentina</name>
    <dbReference type="NCBI Taxonomy" id="621737"/>
    <lineage>
        <taxon>Eukaryota</taxon>
        <taxon>Metazoa</taxon>
        <taxon>Ecdysozoa</taxon>
        <taxon>Arthropoda</taxon>
        <taxon>Hexapoda</taxon>
        <taxon>Insecta</taxon>
        <taxon>Pterygota</taxon>
        <taxon>Neoptera</taxon>
        <taxon>Endopterygota</taxon>
        <taxon>Hymenoptera</taxon>
        <taxon>Apocrita</taxon>
        <taxon>Aculeata</taxon>
        <taxon>Formicoidea</taxon>
        <taxon>Formicidae</taxon>
        <taxon>Myrmicinae</taxon>
        <taxon>Pseudoatta</taxon>
    </lineage>
</organism>
<comment type="catalytic activity">
    <reaction evidence="4">
        <text>n isopentenyl diphosphate + (2E,6E)-farnesyl diphosphate = a di-trans,poly-cis-polyprenyl diphosphate + n diphosphate</text>
        <dbReference type="Rhea" id="RHEA:53008"/>
        <dbReference type="Rhea" id="RHEA-COMP:19494"/>
        <dbReference type="ChEBI" id="CHEBI:33019"/>
        <dbReference type="ChEBI" id="CHEBI:128769"/>
        <dbReference type="ChEBI" id="CHEBI:136960"/>
        <dbReference type="ChEBI" id="CHEBI:175763"/>
        <dbReference type="EC" id="2.5.1.87"/>
    </reaction>
</comment>
<dbReference type="FunFam" id="3.40.1180.10:FF:000005">
    <property type="entry name" value="Alkyl transferase"/>
    <property type="match status" value="1"/>
</dbReference>
<proteinExistence type="inferred from homology"/>
<name>A0A836EN36_9HYME</name>
<dbReference type="Pfam" id="PF01255">
    <property type="entry name" value="Prenyltransf"/>
    <property type="match status" value="1"/>
</dbReference>
<dbReference type="AlphaFoldDB" id="A0A836EN36"/>